<accession>A0A9P0D1C0</accession>
<evidence type="ECO:0000256" key="1">
    <source>
        <dbReference type="SAM" id="MobiDB-lite"/>
    </source>
</evidence>
<proteinExistence type="predicted"/>
<dbReference type="PROSITE" id="PS50890">
    <property type="entry name" value="PUA"/>
    <property type="match status" value="1"/>
</dbReference>
<evidence type="ECO:0000313" key="3">
    <source>
        <dbReference type="Proteomes" id="UP001153636"/>
    </source>
</evidence>
<feature type="region of interest" description="Disordered" evidence="1">
    <location>
        <begin position="9"/>
        <end position="30"/>
    </location>
</feature>
<sequence>MYLIRKAAERNESVQSTSSKKLKQNTEEDVPENSSTEFRIINFNTVFTAIFTLVKCKKCDGICTVSNSNESGHGKGAPDGVDGILKQTLDKAVAYGKDILNVAECEKILMEHTKSIKILRVTIEEIQCVKNELINEKIKPISGSMKIHHVSINFASNEIDYRELSCNICPTGGWCSPFSILKSPATTVAPQETEQLKLGDWVKVEYQIKLYPGKVINMSETNVTASCTEQPLTEKYGIGPTSRTFAHLKKVKFMEC</sequence>
<organism evidence="2 3">
    <name type="scientific">Psylliodes chrysocephalus</name>
    <dbReference type="NCBI Taxonomy" id="3402493"/>
    <lineage>
        <taxon>Eukaryota</taxon>
        <taxon>Metazoa</taxon>
        <taxon>Ecdysozoa</taxon>
        <taxon>Arthropoda</taxon>
        <taxon>Hexapoda</taxon>
        <taxon>Insecta</taxon>
        <taxon>Pterygota</taxon>
        <taxon>Neoptera</taxon>
        <taxon>Endopterygota</taxon>
        <taxon>Coleoptera</taxon>
        <taxon>Polyphaga</taxon>
        <taxon>Cucujiformia</taxon>
        <taxon>Chrysomeloidea</taxon>
        <taxon>Chrysomelidae</taxon>
        <taxon>Galerucinae</taxon>
        <taxon>Alticini</taxon>
        <taxon>Psylliodes</taxon>
    </lineage>
</organism>
<protein>
    <submittedName>
        <fullName evidence="2">Uncharacterized protein</fullName>
    </submittedName>
</protein>
<dbReference type="EMBL" id="OV651819">
    <property type="protein sequence ID" value="CAH1113008.1"/>
    <property type="molecule type" value="Genomic_DNA"/>
</dbReference>
<dbReference type="Proteomes" id="UP001153636">
    <property type="component" value="Chromosome 7"/>
</dbReference>
<gene>
    <name evidence="2" type="ORF">PSYICH_LOCUS13438</name>
</gene>
<dbReference type="AlphaFoldDB" id="A0A9P0D1C0"/>
<reference evidence="2" key="1">
    <citation type="submission" date="2022-01" db="EMBL/GenBank/DDBJ databases">
        <authorList>
            <person name="King R."/>
        </authorList>
    </citation>
    <scope>NUCLEOTIDE SEQUENCE</scope>
</reference>
<evidence type="ECO:0000313" key="2">
    <source>
        <dbReference type="EMBL" id="CAH1113008.1"/>
    </source>
</evidence>
<dbReference type="OrthoDB" id="6772600at2759"/>
<keyword evidence="3" id="KW-1185">Reference proteome</keyword>
<name>A0A9P0D1C0_9CUCU</name>